<proteinExistence type="predicted"/>
<dbReference type="EMBL" id="CP110429">
    <property type="protein sequence ID" value="WAQ88210.1"/>
    <property type="molecule type" value="Genomic_DNA"/>
</dbReference>
<feature type="compositionally biased region" description="Basic residues" evidence="1">
    <location>
        <begin position="8"/>
        <end position="18"/>
    </location>
</feature>
<evidence type="ECO:0000256" key="1">
    <source>
        <dbReference type="SAM" id="MobiDB-lite"/>
    </source>
</evidence>
<keyword evidence="3" id="KW-1185">Reference proteome</keyword>
<dbReference type="GeneID" id="77813429"/>
<accession>A0ABY7CT83</accession>
<evidence type="ECO:0000313" key="2">
    <source>
        <dbReference type="EMBL" id="WAQ88210.1"/>
    </source>
</evidence>
<dbReference type="Proteomes" id="UP001164743">
    <property type="component" value="Chromosome 9A"/>
</dbReference>
<organism evidence="2 3">
    <name type="scientific">Puccinia triticina</name>
    <dbReference type="NCBI Taxonomy" id="208348"/>
    <lineage>
        <taxon>Eukaryota</taxon>
        <taxon>Fungi</taxon>
        <taxon>Dikarya</taxon>
        <taxon>Basidiomycota</taxon>
        <taxon>Pucciniomycotina</taxon>
        <taxon>Pucciniomycetes</taxon>
        <taxon>Pucciniales</taxon>
        <taxon>Pucciniaceae</taxon>
        <taxon>Puccinia</taxon>
    </lineage>
</organism>
<name>A0ABY7CT83_9BASI</name>
<sequence>MTASLRKTPNRIKPKTAKRNGSQLQVQLKAQLAELESQILPKIDLRKLKDKVLLWTCSALKLQIFEGELINPSTP</sequence>
<gene>
    <name evidence="2" type="ORF">PtA15_9A337</name>
</gene>
<dbReference type="RefSeq" id="XP_053023765.1">
    <property type="nucleotide sequence ID" value="XM_053172534.1"/>
</dbReference>
<reference evidence="2" key="1">
    <citation type="submission" date="2022-10" db="EMBL/GenBank/DDBJ databases">
        <title>Puccinia triticina Genome sequencing and assembly.</title>
        <authorList>
            <person name="Li C."/>
        </authorList>
    </citation>
    <scope>NUCLEOTIDE SEQUENCE</scope>
    <source>
        <strain evidence="2">Pt15</strain>
    </source>
</reference>
<feature type="region of interest" description="Disordered" evidence="1">
    <location>
        <begin position="1"/>
        <end position="23"/>
    </location>
</feature>
<evidence type="ECO:0000313" key="3">
    <source>
        <dbReference type="Proteomes" id="UP001164743"/>
    </source>
</evidence>
<protein>
    <submittedName>
        <fullName evidence="2">Uncharacterized protein</fullName>
    </submittedName>
</protein>